<feature type="transmembrane region" description="Helical" evidence="5">
    <location>
        <begin position="157"/>
        <end position="181"/>
    </location>
</feature>
<gene>
    <name evidence="6" type="ORF">SSLN_LOCUS10019</name>
</gene>
<dbReference type="PANTHER" id="PTHR11132">
    <property type="entry name" value="SOLUTE CARRIER FAMILY 35"/>
    <property type="match status" value="1"/>
</dbReference>
<keyword evidence="7" id="KW-1185">Reference proteome</keyword>
<name>A0A183T0M1_SCHSO</name>
<keyword evidence="2 5" id="KW-0812">Transmembrane</keyword>
<comment type="subcellular location">
    <subcellularLocation>
        <location evidence="1">Membrane</location>
        <topology evidence="1">Multi-pass membrane protein</topology>
    </subcellularLocation>
</comment>
<feature type="transmembrane region" description="Helical" evidence="5">
    <location>
        <begin position="193"/>
        <end position="214"/>
    </location>
</feature>
<accession>A0A183T0M1</accession>
<evidence type="ECO:0000313" key="8">
    <source>
        <dbReference type="WBParaSite" id="SSLN_0001039201-mRNA-1"/>
    </source>
</evidence>
<evidence type="ECO:0000256" key="1">
    <source>
        <dbReference type="ARBA" id="ARBA00004141"/>
    </source>
</evidence>
<proteinExistence type="predicted"/>
<sequence>MGIAPFSVLFAVDLTMGLAGTGAISLPLFSALRRFSNLFIMYGEMFFFKGDLKFDLIGYTFIFINNLSTAGKGLMAKSNLSKHKISSVTLLFYNSLLMCLPLLVLAIALGNVKSAIHFPLWSKPLFVLGFFFSCVAALVLQFLAFECTRLTSALTTSVIGVIKNVVVTYGGMFVGGDYLFTVTNFTGVTVRQVLASLLHSFCFLPLIVLLLWHLTPGPIG</sequence>
<feature type="transmembrane region" description="Helical" evidence="5">
    <location>
        <begin position="52"/>
        <end position="71"/>
    </location>
</feature>
<feature type="transmembrane region" description="Helical" evidence="5">
    <location>
        <begin position="124"/>
        <end position="145"/>
    </location>
</feature>
<evidence type="ECO:0000313" key="6">
    <source>
        <dbReference type="EMBL" id="VDL96404.1"/>
    </source>
</evidence>
<dbReference type="GO" id="GO:0016020">
    <property type="term" value="C:membrane"/>
    <property type="evidence" value="ECO:0007669"/>
    <property type="project" value="UniProtKB-SubCell"/>
</dbReference>
<evidence type="ECO:0000256" key="5">
    <source>
        <dbReference type="SAM" id="Phobius"/>
    </source>
</evidence>
<evidence type="ECO:0000256" key="3">
    <source>
        <dbReference type="ARBA" id="ARBA00022989"/>
    </source>
</evidence>
<reference evidence="6 7" key="2">
    <citation type="submission" date="2018-11" db="EMBL/GenBank/DDBJ databases">
        <authorList>
            <consortium name="Pathogen Informatics"/>
        </authorList>
    </citation>
    <scope>NUCLEOTIDE SEQUENCE [LARGE SCALE GENOMIC DNA]</scope>
    <source>
        <strain evidence="6 7">NST_G2</strain>
    </source>
</reference>
<organism evidence="8">
    <name type="scientific">Schistocephalus solidus</name>
    <name type="common">Tapeworm</name>
    <dbReference type="NCBI Taxonomy" id="70667"/>
    <lineage>
        <taxon>Eukaryota</taxon>
        <taxon>Metazoa</taxon>
        <taxon>Spiralia</taxon>
        <taxon>Lophotrochozoa</taxon>
        <taxon>Platyhelminthes</taxon>
        <taxon>Cestoda</taxon>
        <taxon>Eucestoda</taxon>
        <taxon>Diphyllobothriidea</taxon>
        <taxon>Diphyllobothriidae</taxon>
        <taxon>Schistocephalus</taxon>
    </lineage>
</organism>
<dbReference type="InterPro" id="IPR050186">
    <property type="entry name" value="TPT_transporter"/>
</dbReference>
<dbReference type="Proteomes" id="UP000275846">
    <property type="component" value="Unassembled WGS sequence"/>
</dbReference>
<keyword evidence="3 5" id="KW-1133">Transmembrane helix</keyword>
<dbReference type="STRING" id="70667.A0A183T0M1"/>
<protein>
    <submittedName>
        <fullName evidence="8">TPT domain-containing protein</fullName>
    </submittedName>
</protein>
<dbReference type="WBParaSite" id="SSLN_0001039201-mRNA-1">
    <property type="protein sequence ID" value="SSLN_0001039201-mRNA-1"/>
    <property type="gene ID" value="SSLN_0001039201"/>
</dbReference>
<evidence type="ECO:0000256" key="2">
    <source>
        <dbReference type="ARBA" id="ARBA00022692"/>
    </source>
</evidence>
<dbReference type="AlphaFoldDB" id="A0A183T0M1"/>
<feature type="transmembrane region" description="Helical" evidence="5">
    <location>
        <begin position="91"/>
        <end position="112"/>
    </location>
</feature>
<dbReference type="OrthoDB" id="417037at2759"/>
<dbReference type="EMBL" id="UYSU01035602">
    <property type="protein sequence ID" value="VDL96404.1"/>
    <property type="molecule type" value="Genomic_DNA"/>
</dbReference>
<reference evidence="8" key="1">
    <citation type="submission" date="2016-06" db="UniProtKB">
        <authorList>
            <consortium name="WormBaseParasite"/>
        </authorList>
    </citation>
    <scope>IDENTIFICATION</scope>
</reference>
<evidence type="ECO:0000313" key="7">
    <source>
        <dbReference type="Proteomes" id="UP000275846"/>
    </source>
</evidence>
<keyword evidence="4 5" id="KW-0472">Membrane</keyword>
<feature type="transmembrane region" description="Helical" evidence="5">
    <location>
        <begin position="6"/>
        <end position="32"/>
    </location>
</feature>
<evidence type="ECO:0000256" key="4">
    <source>
        <dbReference type="ARBA" id="ARBA00023136"/>
    </source>
</evidence>